<organism evidence="10 11">
    <name type="scientific">Trichodelitschia bisporula</name>
    <dbReference type="NCBI Taxonomy" id="703511"/>
    <lineage>
        <taxon>Eukaryota</taxon>
        <taxon>Fungi</taxon>
        <taxon>Dikarya</taxon>
        <taxon>Ascomycota</taxon>
        <taxon>Pezizomycotina</taxon>
        <taxon>Dothideomycetes</taxon>
        <taxon>Dothideomycetes incertae sedis</taxon>
        <taxon>Phaeotrichales</taxon>
        <taxon>Phaeotrichaceae</taxon>
        <taxon>Trichodelitschia</taxon>
    </lineage>
</organism>
<evidence type="ECO:0000256" key="4">
    <source>
        <dbReference type="ARBA" id="ARBA00022723"/>
    </source>
</evidence>
<dbReference type="Gene3D" id="3.30.40.10">
    <property type="entry name" value="Zinc/RING finger domain, C3HC4 (zinc finger)"/>
    <property type="match status" value="1"/>
</dbReference>
<keyword evidence="4" id="KW-0479">Metal-binding</keyword>
<dbReference type="GO" id="GO:0016567">
    <property type="term" value="P:protein ubiquitination"/>
    <property type="evidence" value="ECO:0007669"/>
    <property type="project" value="InterPro"/>
</dbReference>
<dbReference type="GO" id="GO:0061630">
    <property type="term" value="F:ubiquitin protein ligase activity"/>
    <property type="evidence" value="ECO:0007669"/>
    <property type="project" value="UniProtKB-EC"/>
</dbReference>
<gene>
    <name evidence="10" type="ORF">EJ06DRAFT_570529</name>
</gene>
<keyword evidence="3" id="KW-0808">Transferase</keyword>
<dbReference type="InterPro" id="IPR031127">
    <property type="entry name" value="E3_UB_ligase_RBR"/>
</dbReference>
<protein>
    <recommendedName>
        <fullName evidence="2">RBR-type E3 ubiquitin transferase</fullName>
        <ecNumber evidence="2">2.3.2.31</ecNumber>
    </recommendedName>
</protein>
<dbReference type="AlphaFoldDB" id="A0A6G1HJI4"/>
<keyword evidence="6" id="KW-0863">Zinc-finger</keyword>
<evidence type="ECO:0000313" key="11">
    <source>
        <dbReference type="Proteomes" id="UP000799640"/>
    </source>
</evidence>
<dbReference type="PROSITE" id="PS51873">
    <property type="entry name" value="TRIAD"/>
    <property type="match status" value="1"/>
</dbReference>
<evidence type="ECO:0000256" key="2">
    <source>
        <dbReference type="ARBA" id="ARBA00012251"/>
    </source>
</evidence>
<dbReference type="EC" id="2.3.2.31" evidence="2"/>
<sequence length="289" mass="32959">MAIECSVCLELLPPHQVISLTCGCKYCLGCMDRVVKLATNREAHYPPRCCQWPIPADTMFVALPQQVVEEFMAAKRVWDSGNRTYCSNKTCGKFIDPIHIVSGEASCPCRTKTCSQCKNAHHDGYCSRVDERATAWSFAREQGWKICHKCGYIIELESGSYHIICLCRHEFCYSCGAAWKTCNCKVFEGGPEVQASQYAASQSQHEPAGQLQSEPEGIPDFALWERLQKHCEHPGQFHRVMLRRGGRCKMCNIWVHKFLLTCRECHLEVCEQCRHEMNHFGKSKSPRKD</sequence>
<reference evidence="10" key="1">
    <citation type="journal article" date="2020" name="Stud. Mycol.">
        <title>101 Dothideomycetes genomes: a test case for predicting lifestyles and emergence of pathogens.</title>
        <authorList>
            <person name="Haridas S."/>
            <person name="Albert R."/>
            <person name="Binder M."/>
            <person name="Bloem J."/>
            <person name="Labutti K."/>
            <person name="Salamov A."/>
            <person name="Andreopoulos B."/>
            <person name="Baker S."/>
            <person name="Barry K."/>
            <person name="Bills G."/>
            <person name="Bluhm B."/>
            <person name="Cannon C."/>
            <person name="Castanera R."/>
            <person name="Culley D."/>
            <person name="Daum C."/>
            <person name="Ezra D."/>
            <person name="Gonzalez J."/>
            <person name="Henrissat B."/>
            <person name="Kuo A."/>
            <person name="Liang C."/>
            <person name="Lipzen A."/>
            <person name="Lutzoni F."/>
            <person name="Magnuson J."/>
            <person name="Mondo S."/>
            <person name="Nolan M."/>
            <person name="Ohm R."/>
            <person name="Pangilinan J."/>
            <person name="Park H.-J."/>
            <person name="Ramirez L."/>
            <person name="Alfaro M."/>
            <person name="Sun H."/>
            <person name="Tritt A."/>
            <person name="Yoshinaga Y."/>
            <person name="Zwiers L.-H."/>
            <person name="Turgeon B."/>
            <person name="Goodwin S."/>
            <person name="Spatafora J."/>
            <person name="Crous P."/>
            <person name="Grigoriev I."/>
        </authorList>
    </citation>
    <scope>NUCLEOTIDE SEQUENCE</scope>
    <source>
        <strain evidence="10">CBS 262.69</strain>
    </source>
</reference>
<dbReference type="InterPro" id="IPR013083">
    <property type="entry name" value="Znf_RING/FYVE/PHD"/>
</dbReference>
<dbReference type="Pfam" id="PF01485">
    <property type="entry name" value="IBR"/>
    <property type="match status" value="2"/>
</dbReference>
<dbReference type="GO" id="GO:0008270">
    <property type="term" value="F:zinc ion binding"/>
    <property type="evidence" value="ECO:0007669"/>
    <property type="project" value="UniProtKB-KW"/>
</dbReference>
<keyword evidence="5" id="KW-0677">Repeat</keyword>
<dbReference type="OrthoDB" id="10009520at2759"/>
<keyword evidence="11" id="KW-1185">Reference proteome</keyword>
<evidence type="ECO:0000256" key="6">
    <source>
        <dbReference type="ARBA" id="ARBA00022771"/>
    </source>
</evidence>
<evidence type="ECO:0000256" key="7">
    <source>
        <dbReference type="ARBA" id="ARBA00022786"/>
    </source>
</evidence>
<evidence type="ECO:0000256" key="8">
    <source>
        <dbReference type="ARBA" id="ARBA00022833"/>
    </source>
</evidence>
<accession>A0A6G1HJI4</accession>
<proteinExistence type="predicted"/>
<dbReference type="SUPFAM" id="SSF57850">
    <property type="entry name" value="RING/U-box"/>
    <property type="match status" value="2"/>
</dbReference>
<keyword evidence="7" id="KW-0833">Ubl conjugation pathway</keyword>
<evidence type="ECO:0000313" key="10">
    <source>
        <dbReference type="EMBL" id="KAF2396064.1"/>
    </source>
</evidence>
<dbReference type="CDD" id="cd22584">
    <property type="entry name" value="Rcat_RBR_unk"/>
    <property type="match status" value="1"/>
</dbReference>
<comment type="catalytic activity">
    <reaction evidence="1">
        <text>[E2 ubiquitin-conjugating enzyme]-S-ubiquitinyl-L-cysteine + [acceptor protein]-L-lysine = [E2 ubiquitin-conjugating enzyme]-L-cysteine + [acceptor protein]-N(6)-ubiquitinyl-L-lysine.</text>
        <dbReference type="EC" id="2.3.2.31"/>
    </reaction>
</comment>
<dbReference type="EMBL" id="ML996709">
    <property type="protein sequence ID" value="KAF2396064.1"/>
    <property type="molecule type" value="Genomic_DNA"/>
</dbReference>
<dbReference type="InterPro" id="IPR002867">
    <property type="entry name" value="IBR_dom"/>
</dbReference>
<keyword evidence="8" id="KW-0862">Zinc</keyword>
<dbReference type="PANTHER" id="PTHR11685">
    <property type="entry name" value="RBR FAMILY RING FINGER AND IBR DOMAIN-CONTAINING"/>
    <property type="match status" value="1"/>
</dbReference>
<evidence type="ECO:0000256" key="5">
    <source>
        <dbReference type="ARBA" id="ARBA00022737"/>
    </source>
</evidence>
<feature type="domain" description="RING-type" evidence="9">
    <location>
        <begin position="1"/>
        <end position="193"/>
    </location>
</feature>
<evidence type="ECO:0000256" key="1">
    <source>
        <dbReference type="ARBA" id="ARBA00001798"/>
    </source>
</evidence>
<name>A0A6G1HJI4_9PEZI</name>
<dbReference type="InterPro" id="IPR044066">
    <property type="entry name" value="TRIAD_supradom"/>
</dbReference>
<evidence type="ECO:0000256" key="3">
    <source>
        <dbReference type="ARBA" id="ARBA00022679"/>
    </source>
</evidence>
<dbReference type="Proteomes" id="UP000799640">
    <property type="component" value="Unassembled WGS sequence"/>
</dbReference>
<dbReference type="Gene3D" id="1.20.120.1750">
    <property type="match status" value="1"/>
</dbReference>
<evidence type="ECO:0000259" key="9">
    <source>
        <dbReference type="PROSITE" id="PS51873"/>
    </source>
</evidence>